<protein>
    <recommendedName>
        <fullName evidence="4">F-box domain-containing protein</fullName>
    </recommendedName>
</protein>
<dbReference type="EMBL" id="JAULSY010000089">
    <property type="protein sequence ID" value="KAK0666363.1"/>
    <property type="molecule type" value="Genomic_DNA"/>
</dbReference>
<dbReference type="SUPFAM" id="SSF81383">
    <property type="entry name" value="F-box domain"/>
    <property type="match status" value="1"/>
</dbReference>
<proteinExistence type="predicted"/>
<feature type="compositionally biased region" description="Low complexity" evidence="1">
    <location>
        <begin position="85"/>
        <end position="100"/>
    </location>
</feature>
<gene>
    <name evidence="2" type="ORF">QBC41DRAFT_151077</name>
</gene>
<keyword evidence="3" id="KW-1185">Reference proteome</keyword>
<feature type="compositionally biased region" description="Basic and acidic residues" evidence="1">
    <location>
        <begin position="23"/>
        <end position="32"/>
    </location>
</feature>
<dbReference type="AlphaFoldDB" id="A0AA39Z8T3"/>
<dbReference type="Proteomes" id="UP001174997">
    <property type="component" value="Unassembled WGS sequence"/>
</dbReference>
<evidence type="ECO:0000256" key="1">
    <source>
        <dbReference type="SAM" id="MobiDB-lite"/>
    </source>
</evidence>
<organism evidence="2 3">
    <name type="scientific">Cercophora samala</name>
    <dbReference type="NCBI Taxonomy" id="330535"/>
    <lineage>
        <taxon>Eukaryota</taxon>
        <taxon>Fungi</taxon>
        <taxon>Dikarya</taxon>
        <taxon>Ascomycota</taxon>
        <taxon>Pezizomycotina</taxon>
        <taxon>Sordariomycetes</taxon>
        <taxon>Sordariomycetidae</taxon>
        <taxon>Sordariales</taxon>
        <taxon>Lasiosphaeriaceae</taxon>
        <taxon>Cercophora</taxon>
    </lineage>
</organism>
<sequence length="314" mass="35962">MLTMLEQVPSPYTREEHWLNERNLVRNGDNKRAPRRSQTHHDYHIPQPPVFTLQTIHSPPPSPGFSQDSRQASTVTSPTEEYNKQLQLQQQPPRPVAATPRRPPLGPPRRSYSVTDKEPIPHHHRPGGRLQLMDLPSEIHYAIFDFLDPIDSTCFGLTNSNLYSIHRRLHGTVPLAVHRLGPNTLEWAWHLAGQHVMAKPSLITQKTEPGESEGLNHKEKEALKMLRVRGQAYCRKCGARRCQLHIHIKEWMGEEYEYCEITQKFGPRAGEGAKKMCQRSRPKYSNWCGRHGKRQSPAGKKQEQEMGQVLGTVA</sequence>
<reference evidence="2" key="1">
    <citation type="submission" date="2023-06" db="EMBL/GenBank/DDBJ databases">
        <title>Genome-scale phylogeny and comparative genomics of the fungal order Sordariales.</title>
        <authorList>
            <consortium name="Lawrence Berkeley National Laboratory"/>
            <person name="Hensen N."/>
            <person name="Bonometti L."/>
            <person name="Westerberg I."/>
            <person name="Brannstrom I.O."/>
            <person name="Guillou S."/>
            <person name="Cros-Aarteil S."/>
            <person name="Calhoun S."/>
            <person name="Haridas S."/>
            <person name="Kuo A."/>
            <person name="Mondo S."/>
            <person name="Pangilinan J."/>
            <person name="Riley R."/>
            <person name="Labutti K."/>
            <person name="Andreopoulos B."/>
            <person name="Lipzen A."/>
            <person name="Chen C."/>
            <person name="Yanf M."/>
            <person name="Daum C."/>
            <person name="Ng V."/>
            <person name="Clum A."/>
            <person name="Steindorff A."/>
            <person name="Ohm R."/>
            <person name="Martin F."/>
            <person name="Silar P."/>
            <person name="Natvig D."/>
            <person name="Lalanne C."/>
            <person name="Gautier V."/>
            <person name="Ament-Velasquez S.L."/>
            <person name="Kruys A."/>
            <person name="Hutchinson M.I."/>
            <person name="Powell A.J."/>
            <person name="Barry K."/>
            <person name="Miller A.N."/>
            <person name="Grigoriev I.V."/>
            <person name="Debuchy R."/>
            <person name="Gladieux P."/>
            <person name="Thoren M.H."/>
            <person name="Johannesson H."/>
        </authorList>
    </citation>
    <scope>NUCLEOTIDE SEQUENCE</scope>
    <source>
        <strain evidence="2">CBS 307.81</strain>
    </source>
</reference>
<name>A0AA39Z8T3_9PEZI</name>
<accession>A0AA39Z8T3</accession>
<evidence type="ECO:0008006" key="4">
    <source>
        <dbReference type="Google" id="ProtNLM"/>
    </source>
</evidence>
<evidence type="ECO:0000313" key="2">
    <source>
        <dbReference type="EMBL" id="KAK0666363.1"/>
    </source>
</evidence>
<dbReference type="InterPro" id="IPR036047">
    <property type="entry name" value="F-box-like_dom_sf"/>
</dbReference>
<feature type="region of interest" description="Disordered" evidence="1">
    <location>
        <begin position="23"/>
        <end position="128"/>
    </location>
</feature>
<evidence type="ECO:0000313" key="3">
    <source>
        <dbReference type="Proteomes" id="UP001174997"/>
    </source>
</evidence>
<feature type="region of interest" description="Disordered" evidence="1">
    <location>
        <begin position="288"/>
        <end position="314"/>
    </location>
</feature>
<feature type="compositionally biased region" description="Polar residues" evidence="1">
    <location>
        <begin position="64"/>
        <end position="80"/>
    </location>
</feature>
<comment type="caution">
    <text evidence="2">The sequence shown here is derived from an EMBL/GenBank/DDBJ whole genome shotgun (WGS) entry which is preliminary data.</text>
</comment>